<evidence type="ECO:0000256" key="1">
    <source>
        <dbReference type="ARBA" id="ARBA00006914"/>
    </source>
</evidence>
<name>A0AAD9DJT4_9STRA</name>
<evidence type="ECO:0000259" key="7">
    <source>
        <dbReference type="SMART" id="SM00382"/>
    </source>
</evidence>
<keyword evidence="4" id="KW-0479">Metal-binding</keyword>
<feature type="non-terminal residue" evidence="8">
    <location>
        <position position="794"/>
    </location>
</feature>
<feature type="compositionally biased region" description="Polar residues" evidence="5">
    <location>
        <begin position="292"/>
        <end position="306"/>
    </location>
</feature>
<dbReference type="GO" id="GO:0005795">
    <property type="term" value="C:Golgi stack"/>
    <property type="evidence" value="ECO:0007669"/>
    <property type="project" value="TreeGrafter"/>
</dbReference>
<dbReference type="Gene3D" id="3.40.50.300">
    <property type="entry name" value="P-loop containing nucleotide triphosphate hydrolases"/>
    <property type="match status" value="1"/>
</dbReference>
<dbReference type="Pfam" id="PF00004">
    <property type="entry name" value="AAA"/>
    <property type="match status" value="1"/>
</dbReference>
<dbReference type="Gene3D" id="1.10.8.60">
    <property type="match status" value="1"/>
</dbReference>
<feature type="region of interest" description="Disordered" evidence="5">
    <location>
        <begin position="739"/>
        <end position="762"/>
    </location>
</feature>
<keyword evidence="3 4" id="KW-0067">ATP-binding</keyword>
<dbReference type="GO" id="GO:0006891">
    <property type="term" value="P:intra-Golgi vesicle-mediated transport"/>
    <property type="evidence" value="ECO:0007669"/>
    <property type="project" value="TreeGrafter"/>
</dbReference>
<gene>
    <name evidence="8" type="ORF">QTG54_000002</name>
</gene>
<organism evidence="8 9">
    <name type="scientific">Skeletonema marinoi</name>
    <dbReference type="NCBI Taxonomy" id="267567"/>
    <lineage>
        <taxon>Eukaryota</taxon>
        <taxon>Sar</taxon>
        <taxon>Stramenopiles</taxon>
        <taxon>Ochrophyta</taxon>
        <taxon>Bacillariophyta</taxon>
        <taxon>Coscinodiscophyceae</taxon>
        <taxon>Thalassiosirophycidae</taxon>
        <taxon>Thalassiosirales</taxon>
        <taxon>Skeletonemataceae</taxon>
        <taxon>Skeletonema</taxon>
        <taxon>Skeletonema marinoi-dohrnii complex</taxon>
    </lineage>
</organism>
<feature type="compositionally biased region" description="Polar residues" evidence="5">
    <location>
        <begin position="233"/>
        <end position="258"/>
    </location>
</feature>
<keyword evidence="6" id="KW-0732">Signal</keyword>
<reference evidence="8" key="1">
    <citation type="submission" date="2023-06" db="EMBL/GenBank/DDBJ databases">
        <title>Survivors Of The Sea: Transcriptome response of Skeletonema marinoi to long-term dormancy.</title>
        <authorList>
            <person name="Pinder M.I.M."/>
            <person name="Kourtchenko O."/>
            <person name="Robertson E.K."/>
            <person name="Larsson T."/>
            <person name="Maumus F."/>
            <person name="Osuna-Cruz C.M."/>
            <person name="Vancaester E."/>
            <person name="Stenow R."/>
            <person name="Vandepoele K."/>
            <person name="Ploug H."/>
            <person name="Bruchert V."/>
            <person name="Godhe A."/>
            <person name="Topel M."/>
        </authorList>
    </citation>
    <scope>NUCLEOTIDE SEQUENCE</scope>
    <source>
        <strain evidence="8">R05AC</strain>
    </source>
</reference>
<dbReference type="InterPro" id="IPR003959">
    <property type="entry name" value="ATPase_AAA_core"/>
</dbReference>
<feature type="region of interest" description="Disordered" evidence="5">
    <location>
        <begin position="60"/>
        <end position="87"/>
    </location>
</feature>
<dbReference type="SUPFAM" id="SSF52540">
    <property type="entry name" value="P-loop containing nucleoside triphosphate hydrolases"/>
    <property type="match status" value="1"/>
</dbReference>
<evidence type="ECO:0000313" key="8">
    <source>
        <dbReference type="EMBL" id="KAK1748063.1"/>
    </source>
</evidence>
<protein>
    <recommendedName>
        <fullName evidence="4">Vesicle-fusing ATPase</fullName>
        <ecNumber evidence="4">3.6.4.6</ecNumber>
    </recommendedName>
</protein>
<feature type="signal peptide" evidence="6">
    <location>
        <begin position="1"/>
        <end position="18"/>
    </location>
</feature>
<dbReference type="InterPro" id="IPR039812">
    <property type="entry name" value="Vesicle-fus_ATPase"/>
</dbReference>
<comment type="cofactor">
    <cofactor evidence="4">
        <name>Mg(2+)</name>
        <dbReference type="ChEBI" id="CHEBI:18420"/>
    </cofactor>
    <text evidence="4">Binds 1 Mg(2+) ion per subunit.</text>
</comment>
<feature type="domain" description="AAA+ ATPase" evidence="7">
    <location>
        <begin position="447"/>
        <end position="609"/>
    </location>
</feature>
<dbReference type="EMBL" id="JATAAI010000001">
    <property type="protein sequence ID" value="KAK1748063.1"/>
    <property type="molecule type" value="Genomic_DNA"/>
</dbReference>
<feature type="region of interest" description="Disordered" evidence="5">
    <location>
        <begin position="354"/>
        <end position="376"/>
    </location>
</feature>
<dbReference type="AlphaFoldDB" id="A0AAD9DJT4"/>
<evidence type="ECO:0000256" key="4">
    <source>
        <dbReference type="RuleBase" id="RU367045"/>
    </source>
</evidence>
<feature type="compositionally biased region" description="Acidic residues" evidence="5">
    <location>
        <begin position="64"/>
        <end position="85"/>
    </location>
</feature>
<feature type="region of interest" description="Disordered" evidence="5">
    <location>
        <begin position="226"/>
        <end position="258"/>
    </location>
</feature>
<keyword evidence="2 4" id="KW-0547">Nucleotide-binding</keyword>
<dbReference type="GO" id="GO:0046872">
    <property type="term" value="F:metal ion binding"/>
    <property type="evidence" value="ECO:0007669"/>
    <property type="project" value="UniProtKB-UniRule"/>
</dbReference>
<dbReference type="InterPro" id="IPR003593">
    <property type="entry name" value="AAA+_ATPase"/>
</dbReference>
<keyword evidence="9" id="KW-1185">Reference proteome</keyword>
<keyword evidence="4" id="KW-0813">Transport</keyword>
<dbReference type="EC" id="3.6.4.6" evidence="4"/>
<keyword evidence="4 8" id="KW-0378">Hydrolase</keyword>
<accession>A0AAD9DJT4</accession>
<evidence type="ECO:0000256" key="5">
    <source>
        <dbReference type="SAM" id="MobiDB-lite"/>
    </source>
</evidence>
<sequence length="794" mass="85631">MMKCLVLLLLCNLHGSSPLGLLPPLSSSSSSSFRCSSSASSPSFPGIKRASNNLIILQASTSSSDDDDDDDYNDDDDSSNDDDVTNDTIAIESQQRQLDQNTKYITTLLSNLEQTLDKYIITGSMSTRRRAYNILQQVKRLSMDATLYDRAERMVKRSGMSLEVPPPVEEVEHVPATDQQKMNAGSNSNSNSDAKVNVGFGNENNDNNDRRFRNLYADNNHDIDASLSSSSSCGGNNEPIQTGRNNNYSPTTLANEQTGNRINLAEERLKWEQQQQERNSLENHYNTVTGIKKNINNGGSSDNNKGQEGVRSALSARMQNSKGGDPFVSSMVEGGMGGRSRDVDDLVEFAQDKKELQSAMTSSSSSSSLEDDGAAATTNNDSMVRAASDFGSIKASELIARAGAGSAFEGETLGVGGLDDVLSEIQRRVWIPLAAPPKLLSELGIQPVRGLLLYGSPGCGKTLLARKLGSILSPARPITIVSGPEILDKFVGSSEKNLREVFDNPPDIYFNYKKNYGDDLANSALHVIVLDEFDAIARSRGGAGGGGDQGDAGVARDSVVNQLLAKMDGVSDLGVPTLLIGLTNKPSLIDPALMRPGRFEVQIEVPKPKTVEQRVAILKVHMGNMIKSGRVLVRDCPEGTPAWKRLQVQGSEGVPSFDEMLDLIAVETDGMSGASLAGVSRAAASRALERAVTDFAGKVTQDSMGLNDIGSGNQNSIADCLVTFEDFEKAVEDVFESAKGSDYVEPPSKKKKPKKVKETEETVVSPIKTPFNTGNFMSLKNLLPEKKTTKDTWR</sequence>
<dbReference type="InterPro" id="IPR027417">
    <property type="entry name" value="P-loop_NTPase"/>
</dbReference>
<comment type="catalytic activity">
    <reaction evidence="4">
        <text>ATP + H2O = ADP + phosphate + H(+)</text>
        <dbReference type="Rhea" id="RHEA:13065"/>
        <dbReference type="ChEBI" id="CHEBI:15377"/>
        <dbReference type="ChEBI" id="CHEBI:15378"/>
        <dbReference type="ChEBI" id="CHEBI:30616"/>
        <dbReference type="ChEBI" id="CHEBI:43474"/>
        <dbReference type="ChEBI" id="CHEBI:456216"/>
        <dbReference type="EC" id="3.6.4.6"/>
    </reaction>
</comment>
<evidence type="ECO:0000256" key="6">
    <source>
        <dbReference type="SAM" id="SignalP"/>
    </source>
</evidence>
<dbReference type="FunFam" id="3.40.50.300:FF:000154">
    <property type="entry name" value="Vesicle-fusing ATPase 1"/>
    <property type="match status" value="1"/>
</dbReference>
<keyword evidence="4" id="KW-0460">Magnesium</keyword>
<feature type="region of interest" description="Disordered" evidence="5">
    <location>
        <begin position="292"/>
        <end position="311"/>
    </location>
</feature>
<dbReference type="PANTHER" id="PTHR23078:SF3">
    <property type="entry name" value="VESICLE-FUSING ATPASE"/>
    <property type="match status" value="1"/>
</dbReference>
<keyword evidence="4" id="KW-0931">ER-Golgi transport</keyword>
<dbReference type="Proteomes" id="UP001224775">
    <property type="component" value="Unassembled WGS sequence"/>
</dbReference>
<comment type="similarity">
    <text evidence="1 4">Belongs to the AAA ATPase family.</text>
</comment>
<comment type="function">
    <text evidence="4">Required for vesicle-mediated transport. Catalyzes the fusion of transport vesicles within the Golgi cisternae. Is also required for transport from the endoplasmic reticulum to the Golgi stack. Seems to function as a fusion protein required for the delivery of cargo proteins to all compartments of the Golgi stack independent of vesicle origin.</text>
</comment>
<dbReference type="GO" id="GO:0005524">
    <property type="term" value="F:ATP binding"/>
    <property type="evidence" value="ECO:0007669"/>
    <property type="project" value="UniProtKB-UniRule"/>
</dbReference>
<dbReference type="GO" id="GO:0035494">
    <property type="term" value="P:SNARE complex disassembly"/>
    <property type="evidence" value="ECO:0007669"/>
    <property type="project" value="InterPro"/>
</dbReference>
<feature type="region of interest" description="Disordered" evidence="5">
    <location>
        <begin position="317"/>
        <end position="341"/>
    </location>
</feature>
<comment type="subcellular location">
    <subcellularLocation>
        <location evidence="4">Cytoplasm</location>
    </subcellularLocation>
</comment>
<dbReference type="GO" id="GO:0016887">
    <property type="term" value="F:ATP hydrolysis activity"/>
    <property type="evidence" value="ECO:0007669"/>
    <property type="project" value="InterPro"/>
</dbReference>
<evidence type="ECO:0000313" key="9">
    <source>
        <dbReference type="Proteomes" id="UP001224775"/>
    </source>
</evidence>
<comment type="caution">
    <text evidence="8">The sequence shown here is derived from an EMBL/GenBank/DDBJ whole genome shotgun (WGS) entry which is preliminary data.</text>
</comment>
<evidence type="ECO:0000256" key="2">
    <source>
        <dbReference type="ARBA" id="ARBA00022741"/>
    </source>
</evidence>
<dbReference type="GO" id="GO:0043001">
    <property type="term" value="P:Golgi to plasma membrane protein transport"/>
    <property type="evidence" value="ECO:0007669"/>
    <property type="project" value="TreeGrafter"/>
</dbReference>
<feature type="chain" id="PRO_5042235318" description="Vesicle-fusing ATPase" evidence="6">
    <location>
        <begin position="19"/>
        <end position="794"/>
    </location>
</feature>
<keyword evidence="4" id="KW-0963">Cytoplasm</keyword>
<keyword evidence="4" id="KW-0653">Protein transport</keyword>
<evidence type="ECO:0000256" key="3">
    <source>
        <dbReference type="ARBA" id="ARBA00022840"/>
    </source>
</evidence>
<proteinExistence type="inferred from homology"/>
<dbReference type="PANTHER" id="PTHR23078">
    <property type="entry name" value="VESICULAR-FUSION PROTEIN NSF"/>
    <property type="match status" value="1"/>
</dbReference>
<dbReference type="SMART" id="SM00382">
    <property type="entry name" value="AAA"/>
    <property type="match status" value="1"/>
</dbReference>